<dbReference type="AlphaFoldDB" id="A0A975EZH7"/>
<dbReference type="PANTHER" id="PTHR43481:SF4">
    <property type="entry name" value="GLYCEROL-1-PHOSPHATE PHOSPHOHYDROLASE 1-RELATED"/>
    <property type="match status" value="1"/>
</dbReference>
<gene>
    <name evidence="1" type="ORF">HRI96_06100</name>
</gene>
<dbReference type="NCBIfam" id="TIGR01509">
    <property type="entry name" value="HAD-SF-IA-v3"/>
    <property type="match status" value="1"/>
</dbReference>
<dbReference type="SFLD" id="SFLDG01135">
    <property type="entry name" value="C1.5.6:_HAD__Beta-PGM__Phospha"/>
    <property type="match status" value="1"/>
</dbReference>
<dbReference type="CDD" id="cd07505">
    <property type="entry name" value="HAD_BPGM-like"/>
    <property type="match status" value="1"/>
</dbReference>
<sequence>MKKIEAIIFDMDGVILDTESISKRAWYAAGKDFGIDTAEIEKIFRLSMGCNKNDTKIALENLYGSVFSVDEFLKKTSVYFDKIAGEHGIPLMKGAKQVLEYLSSRYCVALASSTRRSRVIPQLTDAGVIDFFKTVTTGDSVTHSKPAPDIYLSACASIGYSAGVCAAVEDSPNGIKSAYAAGLFCIMIPDQIEPDEEIKKFLWKLCESLDDLKSIF</sequence>
<organism evidence="1 2">
    <name type="scientific">Treponema parvum</name>
    <dbReference type="NCBI Taxonomy" id="138851"/>
    <lineage>
        <taxon>Bacteria</taxon>
        <taxon>Pseudomonadati</taxon>
        <taxon>Spirochaetota</taxon>
        <taxon>Spirochaetia</taxon>
        <taxon>Spirochaetales</taxon>
        <taxon>Treponemataceae</taxon>
        <taxon>Treponema</taxon>
    </lineage>
</organism>
<dbReference type="Proteomes" id="UP000671995">
    <property type="component" value="Chromosome"/>
</dbReference>
<dbReference type="InterPro" id="IPR041492">
    <property type="entry name" value="HAD_2"/>
</dbReference>
<dbReference type="InterPro" id="IPR006439">
    <property type="entry name" value="HAD-SF_hydro_IA"/>
</dbReference>
<dbReference type="Gene3D" id="1.10.150.240">
    <property type="entry name" value="Putative phosphatase, domain 2"/>
    <property type="match status" value="1"/>
</dbReference>
<dbReference type="RefSeq" id="WP_210116521.1">
    <property type="nucleotide sequence ID" value="NZ_CP054257.1"/>
</dbReference>
<dbReference type="SFLD" id="SFLDG01129">
    <property type="entry name" value="C1.5:_HAD__Beta-PGM__Phosphata"/>
    <property type="match status" value="1"/>
</dbReference>
<dbReference type="InterPro" id="IPR051806">
    <property type="entry name" value="HAD-like_SPP"/>
</dbReference>
<dbReference type="Pfam" id="PF13419">
    <property type="entry name" value="HAD_2"/>
    <property type="match status" value="1"/>
</dbReference>
<accession>A0A975EZH7</accession>
<reference evidence="1" key="2">
    <citation type="journal article" date="2021" name="Microbiol. Resour. Announc.">
        <title>Complete Genome Sequences of Three Human Oral Treponema parvum Isolates.</title>
        <authorList>
            <person name="Zeng H."/>
            <person name="Watt R.M."/>
        </authorList>
    </citation>
    <scope>NUCLEOTIDE SEQUENCE</scope>
    <source>
        <strain evidence="1">ATCC 700773</strain>
    </source>
</reference>
<dbReference type="InterPro" id="IPR023214">
    <property type="entry name" value="HAD_sf"/>
</dbReference>
<dbReference type="PANTHER" id="PTHR43481">
    <property type="entry name" value="FRUCTOSE-1-PHOSPHATE PHOSPHATASE"/>
    <property type="match status" value="1"/>
</dbReference>
<dbReference type="GO" id="GO:0050308">
    <property type="term" value="F:sugar-phosphatase activity"/>
    <property type="evidence" value="ECO:0007669"/>
    <property type="project" value="TreeGrafter"/>
</dbReference>
<dbReference type="EMBL" id="CP054257">
    <property type="protein sequence ID" value="QTQ11810.1"/>
    <property type="molecule type" value="Genomic_DNA"/>
</dbReference>
<dbReference type="Gene3D" id="3.40.50.1000">
    <property type="entry name" value="HAD superfamily/HAD-like"/>
    <property type="match status" value="1"/>
</dbReference>
<dbReference type="InterPro" id="IPR036412">
    <property type="entry name" value="HAD-like_sf"/>
</dbReference>
<dbReference type="SFLD" id="SFLDS00003">
    <property type="entry name" value="Haloacid_Dehalogenase"/>
    <property type="match status" value="1"/>
</dbReference>
<reference evidence="1" key="1">
    <citation type="submission" date="2020-05" db="EMBL/GenBank/DDBJ databases">
        <authorList>
            <person name="Zeng H."/>
            <person name="Chan Y.K."/>
            <person name="Watt R.M."/>
        </authorList>
    </citation>
    <scope>NUCLEOTIDE SEQUENCE</scope>
    <source>
        <strain evidence="1">ATCC 700773</strain>
    </source>
</reference>
<evidence type="ECO:0000313" key="2">
    <source>
        <dbReference type="Proteomes" id="UP000671995"/>
    </source>
</evidence>
<dbReference type="SUPFAM" id="SSF56784">
    <property type="entry name" value="HAD-like"/>
    <property type="match status" value="1"/>
</dbReference>
<dbReference type="InterPro" id="IPR023198">
    <property type="entry name" value="PGP-like_dom2"/>
</dbReference>
<protein>
    <submittedName>
        <fullName evidence="1">HAD family phosphatase</fullName>
    </submittedName>
</protein>
<name>A0A975EZH7_9SPIR</name>
<evidence type="ECO:0000313" key="1">
    <source>
        <dbReference type="EMBL" id="QTQ11810.1"/>
    </source>
</evidence>
<proteinExistence type="predicted"/>